<proteinExistence type="predicted"/>
<evidence type="ECO:0000313" key="4">
    <source>
        <dbReference type="Proteomes" id="UP001151760"/>
    </source>
</evidence>
<accession>A0ABQ5DMP0</accession>
<keyword evidence="4" id="KW-1185">Reference proteome</keyword>
<feature type="compositionally biased region" description="Basic and acidic residues" evidence="2">
    <location>
        <begin position="638"/>
        <end position="663"/>
    </location>
</feature>
<evidence type="ECO:0000256" key="2">
    <source>
        <dbReference type="SAM" id="MobiDB-lite"/>
    </source>
</evidence>
<name>A0ABQ5DMP0_9ASTR</name>
<reference evidence="3" key="2">
    <citation type="submission" date="2022-01" db="EMBL/GenBank/DDBJ databases">
        <authorList>
            <person name="Yamashiro T."/>
            <person name="Shiraishi A."/>
            <person name="Satake H."/>
            <person name="Nakayama K."/>
        </authorList>
    </citation>
    <scope>NUCLEOTIDE SEQUENCE</scope>
</reference>
<gene>
    <name evidence="3" type="ORF">Tco_0940316</name>
</gene>
<feature type="coiled-coil region" evidence="1">
    <location>
        <begin position="484"/>
        <end position="518"/>
    </location>
</feature>
<keyword evidence="1" id="KW-0175">Coiled coil</keyword>
<dbReference type="EMBL" id="BQNB010015474">
    <property type="protein sequence ID" value="GJT40451.1"/>
    <property type="molecule type" value="Genomic_DNA"/>
</dbReference>
<comment type="caution">
    <text evidence="3">The sequence shown here is derived from an EMBL/GenBank/DDBJ whole genome shotgun (WGS) entry which is preliminary data.</text>
</comment>
<feature type="region of interest" description="Disordered" evidence="2">
    <location>
        <begin position="638"/>
        <end position="671"/>
    </location>
</feature>
<reference evidence="3" key="1">
    <citation type="journal article" date="2022" name="Int. J. Mol. Sci.">
        <title>Draft Genome of Tanacetum Coccineum: Genomic Comparison of Closely Related Tanacetum-Family Plants.</title>
        <authorList>
            <person name="Yamashiro T."/>
            <person name="Shiraishi A."/>
            <person name="Nakayama K."/>
            <person name="Satake H."/>
        </authorList>
    </citation>
    <scope>NUCLEOTIDE SEQUENCE</scope>
</reference>
<organism evidence="3 4">
    <name type="scientific">Tanacetum coccineum</name>
    <dbReference type="NCBI Taxonomy" id="301880"/>
    <lineage>
        <taxon>Eukaryota</taxon>
        <taxon>Viridiplantae</taxon>
        <taxon>Streptophyta</taxon>
        <taxon>Embryophyta</taxon>
        <taxon>Tracheophyta</taxon>
        <taxon>Spermatophyta</taxon>
        <taxon>Magnoliopsida</taxon>
        <taxon>eudicotyledons</taxon>
        <taxon>Gunneridae</taxon>
        <taxon>Pentapetalae</taxon>
        <taxon>asterids</taxon>
        <taxon>campanulids</taxon>
        <taxon>Asterales</taxon>
        <taxon>Asteraceae</taxon>
        <taxon>Asteroideae</taxon>
        <taxon>Anthemideae</taxon>
        <taxon>Anthemidinae</taxon>
        <taxon>Tanacetum</taxon>
    </lineage>
</organism>
<evidence type="ECO:0000256" key="1">
    <source>
        <dbReference type="SAM" id="Coils"/>
    </source>
</evidence>
<protein>
    <submittedName>
        <fullName evidence="3">Uncharacterized protein</fullName>
    </submittedName>
</protein>
<dbReference type="Proteomes" id="UP001151760">
    <property type="component" value="Unassembled WGS sequence"/>
</dbReference>
<sequence length="671" mass="76726">MVEPEKPMKMKELIRLDEEIASKLQAEFDEEAKIEVDHELAQRLKYFAAKRVEEKRNKPPTQAQQRKIMCTYLKNVEVKKPKDLKNKSFDSIQKMFDRAFKRQKVDDDKETVELKSLMEVMPYEEEVALDAIPLAVKSPSILEWKIHKEGKKSYYQIIRADEKDKVQKNQSDYRVLDWKLYGSCGVHSLRKQNVHNHMLVEKRYPLTAPTITDLLNKKLQFDYECEMAFELLRLVKKQLKEGYGRIVGIKSLLEVTAAKNGNTAPKTIVVEGVEKVIPPTTAKEKAHKRLEVKARSTLMMGISNEHQLKFNSIKDAKLLLEAIKKRFSGNAATKKSLETALEILGETLSQEDVNQKLLRISAANSTNVDNLSDAVICAFFYSQPNNPQLANEDLQQLYPDDLEDMDLRWQMDMLTMRARRASRNQDNKNKESSRRSVPVEITTSNALVSCDGLGGYDWSDQAEEGPTNYALVAYSSSNSDSEDIQVGEITIEELRKKLEIVQKEKDDIQFNVDKFENASKSLNKIIESQIIDNCKNGLGYNAVPPPLTGNFMPPKPDLSFTGLEEFTNKHVVIKPVVENSEAKASEAKPKVVRKDNGAPIIEDWVSDSEEENVSQTKIEKKTAKPSFVKIDFVKAKQTNKTDRKTAKQVEHNRQNTHIPRDNQRNWNNMMS</sequence>
<evidence type="ECO:0000313" key="3">
    <source>
        <dbReference type="EMBL" id="GJT40451.1"/>
    </source>
</evidence>